<organism evidence="2 3">
    <name type="scientific">Mycena rosella</name>
    <name type="common">Pink bonnet</name>
    <name type="synonym">Agaricus rosellus</name>
    <dbReference type="NCBI Taxonomy" id="1033263"/>
    <lineage>
        <taxon>Eukaryota</taxon>
        <taxon>Fungi</taxon>
        <taxon>Dikarya</taxon>
        <taxon>Basidiomycota</taxon>
        <taxon>Agaricomycotina</taxon>
        <taxon>Agaricomycetes</taxon>
        <taxon>Agaricomycetidae</taxon>
        <taxon>Agaricales</taxon>
        <taxon>Marasmiineae</taxon>
        <taxon>Mycenaceae</taxon>
        <taxon>Mycena</taxon>
    </lineage>
</organism>
<dbReference type="Proteomes" id="UP001221757">
    <property type="component" value="Unassembled WGS sequence"/>
</dbReference>
<keyword evidence="3" id="KW-1185">Reference proteome</keyword>
<dbReference type="AlphaFoldDB" id="A0AAD7CWI6"/>
<evidence type="ECO:0000313" key="3">
    <source>
        <dbReference type="Proteomes" id="UP001221757"/>
    </source>
</evidence>
<gene>
    <name evidence="2" type="ORF">B0H17DRAFT_1252140</name>
</gene>
<dbReference type="EMBL" id="JARKIE010000207">
    <property type="protein sequence ID" value="KAJ7667025.1"/>
    <property type="molecule type" value="Genomic_DNA"/>
</dbReference>
<proteinExistence type="predicted"/>
<reference evidence="2" key="1">
    <citation type="submission" date="2023-03" db="EMBL/GenBank/DDBJ databases">
        <title>Massive genome expansion in bonnet fungi (Mycena s.s.) driven by repeated elements and novel gene families across ecological guilds.</title>
        <authorList>
            <consortium name="Lawrence Berkeley National Laboratory"/>
            <person name="Harder C.B."/>
            <person name="Miyauchi S."/>
            <person name="Viragh M."/>
            <person name="Kuo A."/>
            <person name="Thoen E."/>
            <person name="Andreopoulos B."/>
            <person name="Lu D."/>
            <person name="Skrede I."/>
            <person name="Drula E."/>
            <person name="Henrissat B."/>
            <person name="Morin E."/>
            <person name="Kohler A."/>
            <person name="Barry K."/>
            <person name="LaButti K."/>
            <person name="Morin E."/>
            <person name="Salamov A."/>
            <person name="Lipzen A."/>
            <person name="Mereny Z."/>
            <person name="Hegedus B."/>
            <person name="Baldrian P."/>
            <person name="Stursova M."/>
            <person name="Weitz H."/>
            <person name="Taylor A."/>
            <person name="Grigoriev I.V."/>
            <person name="Nagy L.G."/>
            <person name="Martin F."/>
            <person name="Kauserud H."/>
        </authorList>
    </citation>
    <scope>NUCLEOTIDE SEQUENCE</scope>
    <source>
        <strain evidence="2">CBHHK067</strain>
    </source>
</reference>
<accession>A0AAD7CWI6</accession>
<name>A0AAD7CWI6_MYCRO</name>
<evidence type="ECO:0000256" key="1">
    <source>
        <dbReference type="SAM" id="MobiDB-lite"/>
    </source>
</evidence>
<protein>
    <submittedName>
        <fullName evidence="2">Uncharacterized protein</fullName>
    </submittedName>
</protein>
<comment type="caution">
    <text evidence="2">The sequence shown here is derived from an EMBL/GenBank/DDBJ whole genome shotgun (WGS) entry which is preliminary data.</text>
</comment>
<sequence>MSGYHLGDSDPPKNVHSQRGISAFLFLTHLTAHQSVRRPRLTVSNKALIRFLANRGVKPSAIRAHPEYGWAVSTIKVYSDQHGMEMDDKKYTTVDFYRVFEEDGSDTMPRTRAARPRAPTPIGDPGPEQEKGSVRVTDDIFLRGFVTNAGLDAECYTILKTAGFTVNKLHFFATELAAGRIPLAEFENFIAKHLPGMTVVDHFFSPPLSRGWPLFKVGPCSRLTASMLSEIFLATIYKY</sequence>
<feature type="region of interest" description="Disordered" evidence="1">
    <location>
        <begin position="106"/>
        <end position="132"/>
    </location>
</feature>
<evidence type="ECO:0000313" key="2">
    <source>
        <dbReference type="EMBL" id="KAJ7667025.1"/>
    </source>
</evidence>